<name>A0AAQ3SHZ1_PASNO</name>
<feature type="domain" description="Reverse transcriptase zinc-binding" evidence="1">
    <location>
        <begin position="110"/>
        <end position="151"/>
    </location>
</feature>
<gene>
    <name evidence="2" type="ORF">U9M48_003117</name>
</gene>
<evidence type="ECO:0000313" key="2">
    <source>
        <dbReference type="EMBL" id="WVZ52022.1"/>
    </source>
</evidence>
<dbReference type="EMBL" id="CP144745">
    <property type="protein sequence ID" value="WVZ52022.1"/>
    <property type="molecule type" value="Genomic_DNA"/>
</dbReference>
<evidence type="ECO:0000259" key="1">
    <source>
        <dbReference type="Pfam" id="PF13966"/>
    </source>
</evidence>
<reference evidence="2 3" key="1">
    <citation type="submission" date="2024-02" db="EMBL/GenBank/DDBJ databases">
        <title>High-quality chromosome-scale genome assembly of Pensacola bahiagrass (Paspalum notatum Flugge var. saurae).</title>
        <authorList>
            <person name="Vega J.M."/>
            <person name="Podio M."/>
            <person name="Orjuela J."/>
            <person name="Siena L.A."/>
            <person name="Pessino S.C."/>
            <person name="Combes M.C."/>
            <person name="Mariac C."/>
            <person name="Albertini E."/>
            <person name="Pupilli F."/>
            <person name="Ortiz J.P.A."/>
            <person name="Leblanc O."/>
        </authorList>
    </citation>
    <scope>NUCLEOTIDE SEQUENCE [LARGE SCALE GENOMIC DNA]</scope>
    <source>
        <strain evidence="2">R1</strain>
        <tissue evidence="2">Leaf</tissue>
    </source>
</reference>
<protein>
    <recommendedName>
        <fullName evidence="1">Reverse transcriptase zinc-binding domain-containing protein</fullName>
    </recommendedName>
</protein>
<dbReference type="AlphaFoldDB" id="A0AAQ3SHZ1"/>
<evidence type="ECO:0000313" key="3">
    <source>
        <dbReference type="Proteomes" id="UP001341281"/>
    </source>
</evidence>
<proteinExistence type="predicted"/>
<sequence>MFQETLKAFFAAAIQVEVGSGEDILFWTERWLHGGSIAEVAPNLAIIFAMAVSKEARIKAVHSISSLDQQKMGNRHPRGSQSPSAGRIFESLGVGPSLLEFHSIWVVFLCNTADRLAKRGLPHPNVCPSCGPEQETMRHLLVSCVFSHELWTLILNALGLSALVLQPDEGIFMLVVESSF</sequence>
<organism evidence="2 3">
    <name type="scientific">Paspalum notatum var. saurae</name>
    <dbReference type="NCBI Taxonomy" id="547442"/>
    <lineage>
        <taxon>Eukaryota</taxon>
        <taxon>Viridiplantae</taxon>
        <taxon>Streptophyta</taxon>
        <taxon>Embryophyta</taxon>
        <taxon>Tracheophyta</taxon>
        <taxon>Spermatophyta</taxon>
        <taxon>Magnoliopsida</taxon>
        <taxon>Liliopsida</taxon>
        <taxon>Poales</taxon>
        <taxon>Poaceae</taxon>
        <taxon>PACMAD clade</taxon>
        <taxon>Panicoideae</taxon>
        <taxon>Andropogonodae</taxon>
        <taxon>Paspaleae</taxon>
        <taxon>Paspalinae</taxon>
        <taxon>Paspalum</taxon>
    </lineage>
</organism>
<dbReference type="InterPro" id="IPR026960">
    <property type="entry name" value="RVT-Znf"/>
</dbReference>
<keyword evidence="3" id="KW-1185">Reference proteome</keyword>
<dbReference type="Proteomes" id="UP001341281">
    <property type="component" value="Chromosome 01"/>
</dbReference>
<accession>A0AAQ3SHZ1</accession>
<dbReference type="Pfam" id="PF13966">
    <property type="entry name" value="zf-RVT"/>
    <property type="match status" value="1"/>
</dbReference>